<name>A0A183TKV1_SCHSO</name>
<dbReference type="AlphaFoldDB" id="A0A183TKV1"/>
<evidence type="ECO:0000313" key="3">
    <source>
        <dbReference type="Proteomes" id="UP000275846"/>
    </source>
</evidence>
<reference evidence="4" key="1">
    <citation type="submission" date="2016-06" db="UniProtKB">
        <authorList>
            <consortium name="WormBaseParasite"/>
        </authorList>
    </citation>
    <scope>IDENTIFICATION</scope>
</reference>
<organism evidence="4">
    <name type="scientific">Schistocephalus solidus</name>
    <name type="common">Tapeworm</name>
    <dbReference type="NCBI Taxonomy" id="70667"/>
    <lineage>
        <taxon>Eukaryota</taxon>
        <taxon>Metazoa</taxon>
        <taxon>Spiralia</taxon>
        <taxon>Lophotrochozoa</taxon>
        <taxon>Platyhelminthes</taxon>
        <taxon>Cestoda</taxon>
        <taxon>Eucestoda</taxon>
        <taxon>Diphyllobothriidea</taxon>
        <taxon>Diphyllobothriidae</taxon>
        <taxon>Schistocephalus</taxon>
    </lineage>
</organism>
<feature type="signal peptide" evidence="1">
    <location>
        <begin position="1"/>
        <end position="21"/>
    </location>
</feature>
<gene>
    <name evidence="2" type="ORF">SSLN_LOCUS17100</name>
</gene>
<accession>A0A183TKV1</accession>
<evidence type="ECO:0000313" key="2">
    <source>
        <dbReference type="EMBL" id="VDM03486.1"/>
    </source>
</evidence>
<feature type="chain" id="PRO_5043141570" evidence="1">
    <location>
        <begin position="22"/>
        <end position="90"/>
    </location>
</feature>
<evidence type="ECO:0000256" key="1">
    <source>
        <dbReference type="SAM" id="SignalP"/>
    </source>
</evidence>
<reference evidence="2 3" key="2">
    <citation type="submission" date="2018-11" db="EMBL/GenBank/DDBJ databases">
        <authorList>
            <consortium name="Pathogen Informatics"/>
        </authorList>
    </citation>
    <scope>NUCLEOTIDE SEQUENCE [LARGE SCALE GENOMIC DNA]</scope>
    <source>
        <strain evidence="2 3">NST_G2</strain>
    </source>
</reference>
<dbReference type="Proteomes" id="UP000275846">
    <property type="component" value="Unassembled WGS sequence"/>
</dbReference>
<protein>
    <submittedName>
        <fullName evidence="4">Secreted protein</fullName>
    </submittedName>
</protein>
<evidence type="ECO:0000313" key="4">
    <source>
        <dbReference type="WBParaSite" id="SSLN_0001774801-mRNA-1"/>
    </source>
</evidence>
<dbReference type="EMBL" id="UYSU01041973">
    <property type="protein sequence ID" value="VDM03486.1"/>
    <property type="molecule type" value="Genomic_DNA"/>
</dbReference>
<sequence>MTSRSSVAVLTLLRLWTIVSGCSVGGLRNQQSEYRASFSGYSTMPFAISKILFSFNSERTDDACEGFARLASLTFTLTASSNALGSQLRC</sequence>
<keyword evidence="1" id="KW-0732">Signal</keyword>
<keyword evidence="3" id="KW-1185">Reference proteome</keyword>
<proteinExistence type="predicted"/>
<dbReference type="WBParaSite" id="SSLN_0001774801-mRNA-1">
    <property type="protein sequence ID" value="SSLN_0001774801-mRNA-1"/>
    <property type="gene ID" value="SSLN_0001774801"/>
</dbReference>